<accession>A0A4U5N0P4</accession>
<organism evidence="1">
    <name type="scientific">Populus alba</name>
    <name type="common">White poplar</name>
    <dbReference type="NCBI Taxonomy" id="43335"/>
    <lineage>
        <taxon>Eukaryota</taxon>
        <taxon>Viridiplantae</taxon>
        <taxon>Streptophyta</taxon>
        <taxon>Embryophyta</taxon>
        <taxon>Tracheophyta</taxon>
        <taxon>Spermatophyta</taxon>
        <taxon>Magnoliopsida</taxon>
        <taxon>eudicotyledons</taxon>
        <taxon>Gunneridae</taxon>
        <taxon>Pentapetalae</taxon>
        <taxon>rosids</taxon>
        <taxon>fabids</taxon>
        <taxon>Malpighiales</taxon>
        <taxon>Salicaceae</taxon>
        <taxon>Saliceae</taxon>
        <taxon>Populus</taxon>
    </lineage>
</organism>
<gene>
    <name evidence="1" type="ORF">D5086_0000284980</name>
</gene>
<sequence>MFLACIGDGSSTSLWFDYWLANGKGIIDMLPLRLLVSTGLYWNAKPRTHVEDHSVWKGHSSGKFIIDSAWEMLRDSRPANTLHHLLWFQGHIYPTPIFHPLACFSGASAHHGELTKIALAPAVLASLYKNLRSLKEQAAAAVLLRVLLPFQVPCKWAFERFPLLGPQCPNLLKHGEPGLLDGTN</sequence>
<dbReference type="AlphaFoldDB" id="A0A4U5N0P4"/>
<evidence type="ECO:0000313" key="1">
    <source>
        <dbReference type="EMBL" id="TKR75492.1"/>
    </source>
</evidence>
<reference evidence="1" key="1">
    <citation type="submission" date="2018-10" db="EMBL/GenBank/DDBJ databases">
        <title>Population genomic analysis revealed the cold adaptation of white poplar.</title>
        <authorList>
            <person name="Liu Y.-J."/>
        </authorList>
    </citation>
    <scope>NUCLEOTIDE SEQUENCE [LARGE SCALE GENOMIC DNA]</scope>
    <source>
        <strain evidence="1">PAL-ZL1</strain>
    </source>
</reference>
<name>A0A4U5N0P4_POPAL</name>
<dbReference type="EMBL" id="RCHU01001124">
    <property type="protein sequence ID" value="TKR75492.1"/>
    <property type="molecule type" value="Genomic_DNA"/>
</dbReference>
<comment type="caution">
    <text evidence="1">The sequence shown here is derived from an EMBL/GenBank/DDBJ whole genome shotgun (WGS) entry which is preliminary data.</text>
</comment>
<proteinExistence type="predicted"/>
<protein>
    <recommendedName>
        <fullName evidence="2">Reverse transcriptase zinc-binding domain-containing protein</fullName>
    </recommendedName>
</protein>
<evidence type="ECO:0008006" key="2">
    <source>
        <dbReference type="Google" id="ProtNLM"/>
    </source>
</evidence>